<dbReference type="InterPro" id="IPR002826">
    <property type="entry name" value="MptE-like"/>
</dbReference>
<dbReference type="PANTHER" id="PTHR41786">
    <property type="entry name" value="MOTILITY ACCESSORY FACTOR MAF"/>
    <property type="match status" value="1"/>
</dbReference>
<feature type="domain" description="Glycosyltransferase Maf N-terminal" evidence="2">
    <location>
        <begin position="287"/>
        <end position="515"/>
    </location>
</feature>
<keyword evidence="4" id="KW-1185">Reference proteome</keyword>
<name>A0ABT3P690_9ALTE</name>
<proteinExistence type="predicted"/>
<reference evidence="3" key="1">
    <citation type="submission" date="2022-11" db="EMBL/GenBank/DDBJ databases">
        <title>Alteromonas sp. nov., isolated from sea water of the Qingdao.</title>
        <authorList>
            <person name="Wang Q."/>
        </authorList>
    </citation>
    <scope>NUCLEOTIDE SEQUENCE</scope>
    <source>
        <strain evidence="3">ASW11-7</strain>
    </source>
</reference>
<feature type="domain" description="Glycosyltransferase Maf N-terminal" evidence="2">
    <location>
        <begin position="32"/>
        <end position="241"/>
    </location>
</feature>
<dbReference type="Pfam" id="PF20157">
    <property type="entry name" value="Maf_flag10_N"/>
    <property type="match status" value="2"/>
</dbReference>
<evidence type="ECO:0000259" key="2">
    <source>
        <dbReference type="Pfam" id="PF20157"/>
    </source>
</evidence>
<accession>A0ABT3P690</accession>
<gene>
    <name evidence="3" type="ORF">OPS25_03635</name>
</gene>
<protein>
    <submittedName>
        <fullName evidence="3">DUF115 domain-containing protein</fullName>
    </submittedName>
</protein>
<feature type="domain" description="6-hydroxymethylpterin diphosphokinase MptE-like" evidence="1">
    <location>
        <begin position="547"/>
        <end position="707"/>
    </location>
</feature>
<evidence type="ECO:0000259" key="1">
    <source>
        <dbReference type="Pfam" id="PF01973"/>
    </source>
</evidence>
<dbReference type="Pfam" id="PF01973">
    <property type="entry name" value="MptE-like"/>
    <property type="match status" value="1"/>
</dbReference>
<dbReference type="InterPro" id="IPR045376">
    <property type="entry name" value="Maf_N"/>
</dbReference>
<evidence type="ECO:0000313" key="4">
    <source>
        <dbReference type="Proteomes" id="UP001142810"/>
    </source>
</evidence>
<dbReference type="PANTHER" id="PTHR41786:SF1">
    <property type="entry name" value="6-HYDROXYMETHYLPTERIN DIPHOSPHOKINASE MPTE-LIKE DOMAIN-CONTAINING PROTEIN"/>
    <property type="match status" value="1"/>
</dbReference>
<comment type="caution">
    <text evidence="3">The sequence shown here is derived from an EMBL/GenBank/DDBJ whole genome shotgun (WGS) entry which is preliminary data.</text>
</comment>
<dbReference type="Proteomes" id="UP001142810">
    <property type="component" value="Unassembled WGS sequence"/>
</dbReference>
<dbReference type="EMBL" id="JAPFRD010000005">
    <property type="protein sequence ID" value="MCW8107596.1"/>
    <property type="molecule type" value="Genomic_DNA"/>
</dbReference>
<dbReference type="Gene3D" id="3.90.1480.10">
    <property type="entry name" value="Alpha-2,3-sialyltransferase"/>
    <property type="match status" value="1"/>
</dbReference>
<organism evidence="3 4">
    <name type="scientific">Alteromonas aquimaris</name>
    <dbReference type="NCBI Taxonomy" id="2998417"/>
    <lineage>
        <taxon>Bacteria</taxon>
        <taxon>Pseudomonadati</taxon>
        <taxon>Pseudomonadota</taxon>
        <taxon>Gammaproteobacteria</taxon>
        <taxon>Alteromonadales</taxon>
        <taxon>Alteromonadaceae</taxon>
        <taxon>Alteromonas/Salinimonas group</taxon>
        <taxon>Alteromonas</taxon>
    </lineage>
</organism>
<dbReference type="RefSeq" id="WP_265616303.1">
    <property type="nucleotide sequence ID" value="NZ_JAPFRD010000005.1"/>
</dbReference>
<sequence length="1156" mass="132179">MLKNVFLHVDEDKEIQNSIEHRASAEILQREQKNLAAFQRYMPPVYEQIFKISSSHISILCNKHSEMNIIHVAEGRTFYGLNPNAEVAEQVKQFGQRMLTFTLNDSIEHDVRNMGISGLDSPLARKLSKCDSAPSHIPVLVVLGIGGAMHLPQLVKQYQIDHLVVYEPDPAYFKCSLAMADWQTMLTVAAEKNTAIYMMLGEDGSNLADNLSELSSVVQFDEFTLFKHYNHPVFDQLISMLCEFPWQQFTQKAVKPQPVTRPEQFLEEFTYPINHSEWSRTKLDIAKFRKNLDAFKKFIPNLYDEFNHYYPEFWFPVANDEGQVNLLNIATMTPLYGSNPAAEHAKNIDAFKKYPNNDGLVLNFTGKKLKPYLHYQMVAEVDEVLKEVEDEQRSLPETVKAIILFGIGTGYGFEQLASENRLEKVFICEPNRDFFYASLFAIDWYKILEKIEQEDKRIYFNIGDDGTHLIEDLLTQFHTVGPYMLASTFFYQGYYNRYLTRAIQNLREQLQVIVSLGDYFDHSRYCIAHTRWGMENEIPALKADARQYLSADEKDTPVFIVGNGPSLDNLIDLIQEYQDQAIIVSCGTALKTLYKHGITPDFHAEIESNRATYDWTVRVGDLDYLKKITLLSCNGIHPDTCNLFKDVYIAFKEGESATVAISKLFDEFPYTRLHHAYPTVTNFVANFFTEVGFTQLYLIGVDLGFIDVKYHHSKSSGYYAENGDELFDFEENVQTTLKIEGNFRPFVETKYEFKLAITLLERALVRAKDVYNLNDGAKIIGAQSLVKEHVLITGSQNVKEAAISKLKQDCFYVLPSAKYSAVFDAKFKASTLHKELEELIATVSKPFESAIDAENFLNQQRSFVIGTYFRQQSLLFYYINGSLNFISSAIMKLTNMAHNDQSVTVVNRLREIWLDYLKQFLFLLKVDERSFCFISTLQAERRKTLIKYNLCNFVGSITTYPAEKKRYVNELLPAFGINEGKLVGNRSVVLTWGEDTQNLLAEGSEIVILENIINIELTTIFKKVLLLPGDWKNVDDSPLSNNIRRSSLALIASSSSKKISLLLGKVTATKLSDIVLSDNLASASDLYFYDCGETFIAVTTELLNEEEQILMDGTRVRLLSRPLRPKDLILSMQTKEEKQKMKSHLAKSYKSLAAEL</sequence>
<evidence type="ECO:0000313" key="3">
    <source>
        <dbReference type="EMBL" id="MCW8107596.1"/>
    </source>
</evidence>